<keyword evidence="7 8" id="KW-0472">Membrane</keyword>
<evidence type="ECO:0000256" key="7">
    <source>
        <dbReference type="ARBA" id="ARBA00023136"/>
    </source>
</evidence>
<comment type="subunit">
    <text evidence="8">Component of 250-400 kDa complexes called cytochrome oxidase assembly intermediates or COA complexes.</text>
</comment>
<gene>
    <name evidence="10" type="ORF">CCH79_00009844</name>
</gene>
<dbReference type="GO" id="GO:0033617">
    <property type="term" value="P:mitochondrial respiratory chain complex IV assembly"/>
    <property type="evidence" value="ECO:0007669"/>
    <property type="project" value="UniProtKB-UniRule"/>
</dbReference>
<keyword evidence="5 8" id="KW-1133">Transmembrane helix</keyword>
<comment type="similarity">
    <text evidence="3 8">Belongs to the COA3 family.</text>
</comment>
<evidence type="ECO:0000313" key="11">
    <source>
        <dbReference type="Proteomes" id="UP000250572"/>
    </source>
</evidence>
<feature type="transmembrane region" description="Helical" evidence="8">
    <location>
        <begin position="43"/>
        <end position="61"/>
    </location>
</feature>
<keyword evidence="11" id="KW-1185">Reference proteome</keyword>
<dbReference type="Pfam" id="PF09813">
    <property type="entry name" value="Coa3_cc"/>
    <property type="match status" value="1"/>
</dbReference>
<keyword evidence="6 8" id="KW-0496">Mitochondrion</keyword>
<comment type="subcellular location">
    <subcellularLocation>
        <location evidence="2">Mitochondrion membrane</location>
        <topology evidence="2">Single-pass membrane protein</topology>
    </subcellularLocation>
</comment>
<evidence type="ECO:0000259" key="9">
    <source>
        <dbReference type="Pfam" id="PF09813"/>
    </source>
</evidence>
<sequence>MNIIMLQVSILEGRGKKMSRNFGRKHVRGTVKKKTSKLRTRKVVTGLAMGIVLGIYGYTFYSVSQERIMDEIDEEAKLVFRLKARYDGVVMIFGLAVKQNGIISCHLLRIVNNLGAFRGAACGRTGTGGGGIKAAVSLICDEKEARCWNPPSWRRYIVSYFLLGSRIQETIMSKYFLPHSYTALLDT</sequence>
<evidence type="ECO:0000256" key="1">
    <source>
        <dbReference type="ARBA" id="ARBA00003429"/>
    </source>
</evidence>
<dbReference type="InterPro" id="IPR018628">
    <property type="entry name" value="Coa3_CC"/>
</dbReference>
<accession>A0A315V653</accession>
<comment type="function">
    <text evidence="1">Core component of the MITRAC (mitochondrial translation regulation assembly intermediate of cytochrome c oxidase complex) complex, that regulates cytochrome c oxidase assembly. MITRAC complexes regulate both translation of mitochondrial encoded components and assembly of nuclear-encoded components imported in mitochondrion. Required for efficient translation of MT-CO1 and mitochondrial respiratory chain complex IV assembly.</text>
</comment>
<comment type="function">
    <text evidence="8">Required for assembly of cytochrome c oxidase (complex IV).</text>
</comment>
<evidence type="ECO:0000256" key="3">
    <source>
        <dbReference type="ARBA" id="ARBA00007035"/>
    </source>
</evidence>
<feature type="domain" description="Cytochrome c oxidase assembly factor 3 mitochondrial coiled-coil" evidence="9">
    <location>
        <begin position="33"/>
        <end position="75"/>
    </location>
</feature>
<dbReference type="Proteomes" id="UP000250572">
    <property type="component" value="Unassembled WGS sequence"/>
</dbReference>
<organism evidence="10 11">
    <name type="scientific">Gambusia affinis</name>
    <name type="common">Western mosquitofish</name>
    <name type="synonym">Heterandria affinis</name>
    <dbReference type="NCBI Taxonomy" id="33528"/>
    <lineage>
        <taxon>Eukaryota</taxon>
        <taxon>Metazoa</taxon>
        <taxon>Chordata</taxon>
        <taxon>Craniata</taxon>
        <taxon>Vertebrata</taxon>
        <taxon>Euteleostomi</taxon>
        <taxon>Actinopterygii</taxon>
        <taxon>Neopterygii</taxon>
        <taxon>Teleostei</taxon>
        <taxon>Neoteleostei</taxon>
        <taxon>Acanthomorphata</taxon>
        <taxon>Ovalentaria</taxon>
        <taxon>Atherinomorphae</taxon>
        <taxon>Cyprinodontiformes</taxon>
        <taxon>Poeciliidae</taxon>
        <taxon>Poeciliinae</taxon>
        <taxon>Gambusia</taxon>
    </lineage>
</organism>
<comment type="caution">
    <text evidence="10">The sequence shown here is derived from an EMBL/GenBank/DDBJ whole genome shotgun (WGS) entry which is preliminary data.</text>
</comment>
<name>A0A315V653_GAMAF</name>
<evidence type="ECO:0000256" key="2">
    <source>
        <dbReference type="ARBA" id="ARBA00004304"/>
    </source>
</evidence>
<dbReference type="GO" id="GO:0005743">
    <property type="term" value="C:mitochondrial inner membrane"/>
    <property type="evidence" value="ECO:0007669"/>
    <property type="project" value="UniProtKB-UniRule"/>
</dbReference>
<dbReference type="STRING" id="33528.ENSGAFP00000009286"/>
<dbReference type="EMBL" id="NHOQ01002301">
    <property type="protein sequence ID" value="PWA18450.1"/>
    <property type="molecule type" value="Genomic_DNA"/>
</dbReference>
<dbReference type="PANTHER" id="PTHR15642:SF3">
    <property type="entry name" value="CYTOCHROME C OXIDASE ASSEMBLY FACTOR 3 HOMOLOG, MITOCHONDRIAL"/>
    <property type="match status" value="1"/>
</dbReference>
<reference evidence="10 11" key="1">
    <citation type="journal article" date="2018" name="G3 (Bethesda)">
        <title>A High-Quality Reference Genome for the Invasive Mosquitofish Gambusia affinis Using a Chicago Library.</title>
        <authorList>
            <person name="Hoffberg S.L."/>
            <person name="Troendle N.J."/>
            <person name="Glenn T.C."/>
            <person name="Mahmud O."/>
            <person name="Louha S."/>
            <person name="Chalopin D."/>
            <person name="Bennetzen J.L."/>
            <person name="Mauricio R."/>
        </authorList>
    </citation>
    <scope>NUCLEOTIDE SEQUENCE [LARGE SCALE GENOMIC DNA]</scope>
    <source>
        <strain evidence="10">NE01/NJP1002.9</strain>
        <tissue evidence="10">Muscle</tissue>
    </source>
</reference>
<evidence type="ECO:0000256" key="5">
    <source>
        <dbReference type="ARBA" id="ARBA00022989"/>
    </source>
</evidence>
<evidence type="ECO:0000256" key="6">
    <source>
        <dbReference type="ARBA" id="ARBA00023128"/>
    </source>
</evidence>
<evidence type="ECO:0000313" key="10">
    <source>
        <dbReference type="EMBL" id="PWA18450.1"/>
    </source>
</evidence>
<dbReference type="InterPro" id="IPR041752">
    <property type="entry name" value="Coa3"/>
</dbReference>
<protein>
    <recommendedName>
        <fullName evidence="8">Cytochrome c oxidase assembly factor 3</fullName>
    </recommendedName>
</protein>
<evidence type="ECO:0000256" key="8">
    <source>
        <dbReference type="RuleBase" id="RU367056"/>
    </source>
</evidence>
<proteinExistence type="inferred from homology"/>
<keyword evidence="8" id="KW-0999">Mitochondrion inner membrane</keyword>
<keyword evidence="4 8" id="KW-0812">Transmembrane</keyword>
<evidence type="ECO:0000256" key="4">
    <source>
        <dbReference type="ARBA" id="ARBA00022692"/>
    </source>
</evidence>
<dbReference type="AlphaFoldDB" id="A0A315V653"/>
<dbReference type="PANTHER" id="PTHR15642">
    <property type="entry name" value="CYTOCHROME C OXIDASE ASSEMBLY FACTOR 3, MITOCHONDRIAL"/>
    <property type="match status" value="1"/>
</dbReference>